<proteinExistence type="predicted"/>
<gene>
    <name evidence="2" type="primary">AVEN_11468_1</name>
    <name evidence="2" type="ORF">TNCV_4721861</name>
</gene>
<name>A0A8X7BF84_TRICX</name>
<comment type="caution">
    <text evidence="2">The sequence shown here is derived from an EMBL/GenBank/DDBJ whole genome shotgun (WGS) entry which is preliminary data.</text>
</comment>
<reference evidence="2" key="1">
    <citation type="submission" date="2020-08" db="EMBL/GenBank/DDBJ databases">
        <title>Multicomponent nature underlies the extraordinary mechanical properties of spider dragline silk.</title>
        <authorList>
            <person name="Kono N."/>
            <person name="Nakamura H."/>
            <person name="Mori M."/>
            <person name="Yoshida Y."/>
            <person name="Ohtoshi R."/>
            <person name="Malay A.D."/>
            <person name="Moran D.A.P."/>
            <person name="Tomita M."/>
            <person name="Numata K."/>
            <person name="Arakawa K."/>
        </authorList>
    </citation>
    <scope>NUCLEOTIDE SEQUENCE</scope>
</reference>
<dbReference type="Proteomes" id="UP000887159">
    <property type="component" value="Unassembled WGS sequence"/>
</dbReference>
<dbReference type="AlphaFoldDB" id="A0A8X7BF84"/>
<dbReference type="EMBL" id="BMAU01021387">
    <property type="protein sequence ID" value="GFY29058.1"/>
    <property type="molecule type" value="Genomic_DNA"/>
</dbReference>
<feature type="region of interest" description="Disordered" evidence="1">
    <location>
        <begin position="260"/>
        <end position="301"/>
    </location>
</feature>
<evidence type="ECO:0000256" key="1">
    <source>
        <dbReference type="SAM" id="MobiDB-lite"/>
    </source>
</evidence>
<organism evidence="2 3">
    <name type="scientific">Trichonephila clavipes</name>
    <name type="common">Golden silk orbweaver</name>
    <name type="synonym">Nephila clavipes</name>
    <dbReference type="NCBI Taxonomy" id="2585209"/>
    <lineage>
        <taxon>Eukaryota</taxon>
        <taxon>Metazoa</taxon>
        <taxon>Ecdysozoa</taxon>
        <taxon>Arthropoda</taxon>
        <taxon>Chelicerata</taxon>
        <taxon>Arachnida</taxon>
        <taxon>Araneae</taxon>
        <taxon>Araneomorphae</taxon>
        <taxon>Entelegynae</taxon>
        <taxon>Araneoidea</taxon>
        <taxon>Nephilidae</taxon>
        <taxon>Trichonephila</taxon>
    </lineage>
</organism>
<evidence type="ECO:0000313" key="3">
    <source>
        <dbReference type="Proteomes" id="UP000887159"/>
    </source>
</evidence>
<sequence length="389" mass="44290">MDQIDAFPEHISTTVMPVTLPEKPDALEYAARQGHVRACIIYQEPNMKRVFVFFCKDNWYQKKTLLDNFKRAILEAKHVNEFRPDDVLWKKISKGLLRNPDRPLKNTDKRMVYIYNNMFVMKKDFTFGFRTVKSGEIHLIQTTHVPMLIYEFPSSSLRCRANPNLFRRSFEPFDQMLYHRMVLEPHTAYPIPAGTRYILLTAYKLPPPTPAHVPAETNKRYLEQQPRPFSKKKRVAITPVIRPPVAPVLIARPFTALATPQPVSIPEPPERTTPQIPDPSLELTTSEIHLPDPPPELTTSQILLPDPPSKQTTPQILLPDPPVVKTTSQILLPDPPSKQTTPQILLPDPLVVATLEPTLTDDSSIDQIMSSVFGDYLHQGIPSAHSQEP</sequence>
<keyword evidence="3" id="KW-1185">Reference proteome</keyword>
<protein>
    <submittedName>
        <fullName evidence="2">Uncharacterized protein</fullName>
    </submittedName>
</protein>
<accession>A0A8X7BF84</accession>
<evidence type="ECO:0000313" key="2">
    <source>
        <dbReference type="EMBL" id="GFY29058.1"/>
    </source>
</evidence>